<protein>
    <recommendedName>
        <fullName evidence="4">Outer membrane protein beta-barrel domain-containing protein</fullName>
    </recommendedName>
</protein>
<dbReference type="eggNOG" id="ENOG50344RS">
    <property type="taxonomic scope" value="Bacteria"/>
</dbReference>
<accession>M7N583</accession>
<dbReference type="InterPro" id="IPR011990">
    <property type="entry name" value="TPR-like_helical_dom_sf"/>
</dbReference>
<comment type="caution">
    <text evidence="2">The sequence shown here is derived from an EMBL/GenBank/DDBJ whole genome shotgun (WGS) entry which is preliminary data.</text>
</comment>
<keyword evidence="3" id="KW-1185">Reference proteome</keyword>
<dbReference type="SUPFAM" id="SSF48452">
    <property type="entry name" value="TPR-like"/>
    <property type="match status" value="1"/>
</dbReference>
<keyword evidence="1" id="KW-0732">Signal</keyword>
<name>M7N583_9BACT</name>
<organism evidence="2 3">
    <name type="scientific">Cesiribacter andamanensis AMV16</name>
    <dbReference type="NCBI Taxonomy" id="1279009"/>
    <lineage>
        <taxon>Bacteria</taxon>
        <taxon>Pseudomonadati</taxon>
        <taxon>Bacteroidota</taxon>
        <taxon>Cytophagia</taxon>
        <taxon>Cytophagales</taxon>
        <taxon>Cesiribacteraceae</taxon>
        <taxon>Cesiribacter</taxon>
    </lineage>
</organism>
<evidence type="ECO:0000256" key="1">
    <source>
        <dbReference type="SAM" id="SignalP"/>
    </source>
</evidence>
<feature type="chain" id="PRO_5004082071" description="Outer membrane protein beta-barrel domain-containing protein" evidence="1">
    <location>
        <begin position="23"/>
        <end position="549"/>
    </location>
</feature>
<evidence type="ECO:0000313" key="2">
    <source>
        <dbReference type="EMBL" id="EMR02381.1"/>
    </source>
</evidence>
<dbReference type="EMBL" id="AODQ01000060">
    <property type="protein sequence ID" value="EMR02381.1"/>
    <property type="molecule type" value="Genomic_DNA"/>
</dbReference>
<dbReference type="AlphaFoldDB" id="M7N583"/>
<dbReference type="RefSeq" id="WP_009195868.1">
    <property type="nucleotide sequence ID" value="NZ_AODQ01000060.1"/>
</dbReference>
<evidence type="ECO:0008006" key="4">
    <source>
        <dbReference type="Google" id="ProtNLM"/>
    </source>
</evidence>
<dbReference type="Proteomes" id="UP000011910">
    <property type="component" value="Unassembled WGS sequence"/>
</dbReference>
<evidence type="ECO:0000313" key="3">
    <source>
        <dbReference type="Proteomes" id="UP000011910"/>
    </source>
</evidence>
<dbReference type="OrthoDB" id="838824at2"/>
<feature type="signal peptide" evidence="1">
    <location>
        <begin position="1"/>
        <end position="22"/>
    </location>
</feature>
<sequence length="549" mass="62156">MRNLKTLILLLFVTGASLTAYSQSADFLSLESQIKGMIQSNRWDDVLMAAPDLIIADPGRAEGYYYTALAFVKIGQPAQAGEYLKTAKELNQQHMADRISQLEAEMAQTTSLQQQQGRILAMGNTSSPEKAAAEWKRLWELDRSKIENGLEAVERYIELKQWEEALAILQDPVFAREPKAQQLIALINQTPEMKRLNGFRDALAQAQKAMQNRQYRDAIAAAQKALSFQADHAESKKIIATAEDELAWETATKAHSVEAYETYLNGRTQRTHAPEAHQFIRQGLMHWGEEAAKKGNVADMEAHLLKYLSRYPAGQDVAKAKSLLCETYLRLARAAAEQKTSYGQQQAIELFNKASQQCAEPAPIQKEISTAKRKEKRFGRPDRFYMAYLHDSLSPIGFSMGTINNRSLGFYFSVRGNEDLFTETDYFTVDDQGRVEGNVYEDIRYSGTKKLGNLSGTIGLTKKITYPLWVYAGAGLYHSRELWEMDSYDDRGYFVRTSYAKNTDHLEYQALYESGLILDLSGLHLRAGFTTLDFKEMRYSLGVGFSFRR</sequence>
<gene>
    <name evidence="2" type="ORF">ADICEAN_02477</name>
</gene>
<proteinExistence type="predicted"/>
<reference evidence="2 3" key="1">
    <citation type="journal article" date="2013" name="Genome Announc.">
        <title>Draft Genome Sequence of Cesiribacter andamanensis Strain AMV16T, Isolated from a Soil Sample from a Mud Volcano in the Andaman Islands, India.</title>
        <authorList>
            <person name="Shivaji S."/>
            <person name="Ara S."/>
            <person name="Begum Z."/>
            <person name="Srinivas T.N."/>
            <person name="Singh A."/>
            <person name="Kumar Pinnaka A."/>
        </authorList>
    </citation>
    <scope>NUCLEOTIDE SEQUENCE [LARGE SCALE GENOMIC DNA]</scope>
    <source>
        <strain evidence="2 3">AMV16</strain>
    </source>
</reference>
<dbReference type="Gene3D" id="1.25.40.10">
    <property type="entry name" value="Tetratricopeptide repeat domain"/>
    <property type="match status" value="2"/>
</dbReference>